<dbReference type="Proteomes" id="UP000606889">
    <property type="component" value="Unassembled WGS sequence"/>
</dbReference>
<proteinExistence type="predicted"/>
<name>A0ABR7EH51_9FIRM</name>
<sequence>MDKYNAEHYVDYTAAIAVSRADRARRRLKKEPIRRLAGLTYKIGEVVQLTWVCNMLATQERVQMYKTLGEAVMSGEATGYTKRRLNQ</sequence>
<organism evidence="1 2">
    <name type="scientific">Christensenella tenuis</name>
    <dbReference type="NCBI Taxonomy" id="2763033"/>
    <lineage>
        <taxon>Bacteria</taxon>
        <taxon>Bacillati</taxon>
        <taxon>Bacillota</taxon>
        <taxon>Clostridia</taxon>
        <taxon>Christensenellales</taxon>
        <taxon>Christensenellaceae</taxon>
        <taxon>Christensenella</taxon>
    </lineage>
</organism>
<protein>
    <submittedName>
        <fullName evidence="1">Uncharacterized protein</fullName>
    </submittedName>
</protein>
<gene>
    <name evidence="1" type="ORF">H8S18_09110</name>
</gene>
<dbReference type="EMBL" id="JACOON010000004">
    <property type="protein sequence ID" value="MBC5648493.1"/>
    <property type="molecule type" value="Genomic_DNA"/>
</dbReference>
<evidence type="ECO:0000313" key="1">
    <source>
        <dbReference type="EMBL" id="MBC5648493.1"/>
    </source>
</evidence>
<dbReference type="RefSeq" id="WP_186857995.1">
    <property type="nucleotide sequence ID" value="NZ_JACOON010000004.1"/>
</dbReference>
<accession>A0ABR7EH51</accession>
<evidence type="ECO:0000313" key="2">
    <source>
        <dbReference type="Proteomes" id="UP000606889"/>
    </source>
</evidence>
<keyword evidence="2" id="KW-1185">Reference proteome</keyword>
<comment type="caution">
    <text evidence="1">The sequence shown here is derived from an EMBL/GenBank/DDBJ whole genome shotgun (WGS) entry which is preliminary data.</text>
</comment>
<reference evidence="1 2" key="1">
    <citation type="submission" date="2020-08" db="EMBL/GenBank/DDBJ databases">
        <title>Genome public.</title>
        <authorList>
            <person name="Liu C."/>
            <person name="Sun Q."/>
        </authorList>
    </citation>
    <scope>NUCLEOTIDE SEQUENCE [LARGE SCALE GENOMIC DNA]</scope>
    <source>
        <strain evidence="1 2">NSJ-35</strain>
    </source>
</reference>